<keyword evidence="3" id="KW-1185">Reference proteome</keyword>
<feature type="compositionally biased region" description="Polar residues" evidence="1">
    <location>
        <begin position="88"/>
        <end position="99"/>
    </location>
</feature>
<name>A0A8H6ME97_9AGAR</name>
<accession>A0A8H6ME97</accession>
<sequence length="162" mass="17042">MVPAGTSPCLHTHSQGDSYIISTLGPWALLVANPPNPTVRTPQFCMLAHCLCSLTLAQQLSQTPPTKTRLPSLPSSARWSILTLLSNARSSTPPSNALTPPSNAPTPPSNAPTPPFDARTPPSNARSPILLPNARSPNLLSNARLATLLTNTHSPTVLSNTC</sequence>
<feature type="region of interest" description="Disordered" evidence="1">
    <location>
        <begin position="88"/>
        <end position="135"/>
    </location>
</feature>
<dbReference type="EMBL" id="JACGCI010000002">
    <property type="protein sequence ID" value="KAF6765380.1"/>
    <property type="molecule type" value="Genomic_DNA"/>
</dbReference>
<dbReference type="AlphaFoldDB" id="A0A8H6ME97"/>
<protein>
    <submittedName>
        <fullName evidence="2">Uncharacterized protein</fullName>
    </submittedName>
</protein>
<gene>
    <name evidence="2" type="ORF">DFP72DRAFT_867654</name>
</gene>
<feature type="compositionally biased region" description="Pro residues" evidence="1">
    <location>
        <begin position="102"/>
        <end position="115"/>
    </location>
</feature>
<proteinExistence type="predicted"/>
<evidence type="ECO:0000313" key="2">
    <source>
        <dbReference type="EMBL" id="KAF6765380.1"/>
    </source>
</evidence>
<evidence type="ECO:0000313" key="3">
    <source>
        <dbReference type="Proteomes" id="UP000521943"/>
    </source>
</evidence>
<dbReference type="Proteomes" id="UP000521943">
    <property type="component" value="Unassembled WGS sequence"/>
</dbReference>
<dbReference type="OrthoDB" id="10484680at2759"/>
<reference evidence="2 3" key="1">
    <citation type="submission" date="2020-07" db="EMBL/GenBank/DDBJ databases">
        <title>Comparative genomics of pyrophilous fungi reveals a link between fire events and developmental genes.</title>
        <authorList>
            <consortium name="DOE Joint Genome Institute"/>
            <person name="Steindorff A.S."/>
            <person name="Carver A."/>
            <person name="Calhoun S."/>
            <person name="Stillman K."/>
            <person name="Liu H."/>
            <person name="Lipzen A."/>
            <person name="Pangilinan J."/>
            <person name="Labutti K."/>
            <person name="Bruns T.D."/>
            <person name="Grigoriev I.V."/>
        </authorList>
    </citation>
    <scope>NUCLEOTIDE SEQUENCE [LARGE SCALE GENOMIC DNA]</scope>
    <source>
        <strain evidence="2 3">CBS 144469</strain>
    </source>
</reference>
<organism evidence="2 3">
    <name type="scientific">Ephemerocybe angulata</name>
    <dbReference type="NCBI Taxonomy" id="980116"/>
    <lineage>
        <taxon>Eukaryota</taxon>
        <taxon>Fungi</taxon>
        <taxon>Dikarya</taxon>
        <taxon>Basidiomycota</taxon>
        <taxon>Agaricomycotina</taxon>
        <taxon>Agaricomycetes</taxon>
        <taxon>Agaricomycetidae</taxon>
        <taxon>Agaricales</taxon>
        <taxon>Agaricineae</taxon>
        <taxon>Psathyrellaceae</taxon>
        <taxon>Ephemerocybe</taxon>
    </lineage>
</organism>
<comment type="caution">
    <text evidence="2">The sequence shown here is derived from an EMBL/GenBank/DDBJ whole genome shotgun (WGS) entry which is preliminary data.</text>
</comment>
<evidence type="ECO:0000256" key="1">
    <source>
        <dbReference type="SAM" id="MobiDB-lite"/>
    </source>
</evidence>